<reference evidence="2 3" key="1">
    <citation type="submission" date="2020-01" db="EMBL/GenBank/DDBJ databases">
        <authorList>
            <consortium name="DOE Joint Genome Institute"/>
            <person name="Haridas S."/>
            <person name="Albert R."/>
            <person name="Binder M."/>
            <person name="Bloem J."/>
            <person name="Labutti K."/>
            <person name="Salamov A."/>
            <person name="Andreopoulos B."/>
            <person name="Baker S.E."/>
            <person name="Barry K."/>
            <person name="Bills G."/>
            <person name="Bluhm B.H."/>
            <person name="Cannon C."/>
            <person name="Castanera R."/>
            <person name="Culley D.E."/>
            <person name="Daum C."/>
            <person name="Ezra D."/>
            <person name="Gonzalez J.B."/>
            <person name="Henrissat B."/>
            <person name="Kuo A."/>
            <person name="Liang C."/>
            <person name="Lipzen A."/>
            <person name="Lutzoni F."/>
            <person name="Magnuson J."/>
            <person name="Mondo S."/>
            <person name="Nolan M."/>
            <person name="Ohm R."/>
            <person name="Pangilinan J."/>
            <person name="Park H.-J.H."/>
            <person name="Ramirez L."/>
            <person name="Alfaro M."/>
            <person name="Sun H."/>
            <person name="Tritt A."/>
            <person name="Yoshinaga Y."/>
            <person name="Zwiers L.-H.L."/>
            <person name="Turgeon B.G."/>
            <person name="Goodwin S.B."/>
            <person name="Spatafora J.W."/>
            <person name="Crous P.W."/>
            <person name="Grigoriev I.V."/>
        </authorList>
    </citation>
    <scope>NUCLEOTIDE SEQUENCE [LARGE SCALE GENOMIC DNA]</scope>
    <source>
        <strain evidence="2 3">CBS 611.86</strain>
    </source>
</reference>
<comment type="caution">
    <text evidence="2">The sequence shown here is derived from an EMBL/GenBank/DDBJ whole genome shotgun (WGS) entry which is preliminary data.</text>
</comment>
<organism evidence="2 3">
    <name type="scientific">Massariosphaeria phaeospora</name>
    <dbReference type="NCBI Taxonomy" id="100035"/>
    <lineage>
        <taxon>Eukaryota</taxon>
        <taxon>Fungi</taxon>
        <taxon>Dikarya</taxon>
        <taxon>Ascomycota</taxon>
        <taxon>Pezizomycotina</taxon>
        <taxon>Dothideomycetes</taxon>
        <taxon>Pleosporomycetidae</taxon>
        <taxon>Pleosporales</taxon>
        <taxon>Pleosporales incertae sedis</taxon>
        <taxon>Massariosphaeria</taxon>
    </lineage>
</organism>
<sequence>MANSKAPTKSVVKTDAAPEKSLTTKASHGSPYQLDPAQVERAATALVSHMKKHAETKEEEAKTKNLAADGDEPDTEDQPIFLNVTTKKHIQDSNKLRPDKITLPHPIQGTEVRICIFTKDPQRAYKDLVAHDAFPEALRAKVGRVLGVDKLKKRYKAYEQKRQLLGEYDLFMVDDRVTKVVADFLGKVFYKGKSKRPIPIRLTAGARVEKDKKPEKVVGTPQGVAREIESALNATYISMSESANTSIKIGKLSMTPQQLKENTEAVVAKVAEKFVPQGWRGIRSLHIKGPSTKALPIWLADELWTDETQVLSQPWKPTITDGGKSSDKKRKWEEWEDELLDDDEAAERRAALKPKQKQKQKAKKEPGDKEQGLISREKRRKMKREALESVQTPLIAG</sequence>
<dbReference type="EMBL" id="JAADJZ010000013">
    <property type="protein sequence ID" value="KAF2870717.1"/>
    <property type="molecule type" value="Genomic_DNA"/>
</dbReference>
<evidence type="ECO:0000313" key="3">
    <source>
        <dbReference type="Proteomes" id="UP000481861"/>
    </source>
</evidence>
<name>A0A7C8I4K4_9PLEO</name>
<keyword evidence="2" id="KW-0689">Ribosomal protein</keyword>
<dbReference type="InterPro" id="IPR016095">
    <property type="entry name" value="Ribosomal_uL1_3-a/b-sand"/>
</dbReference>
<dbReference type="CDD" id="cd00403">
    <property type="entry name" value="Ribosomal_L1"/>
    <property type="match status" value="1"/>
</dbReference>
<keyword evidence="2" id="KW-0687">Ribonucleoprotein</keyword>
<dbReference type="Pfam" id="PF00687">
    <property type="entry name" value="Ribosomal_L1"/>
    <property type="match status" value="1"/>
</dbReference>
<dbReference type="InterPro" id="IPR023674">
    <property type="entry name" value="Ribosomal_uL1-like"/>
</dbReference>
<dbReference type="Gene3D" id="3.30.190.20">
    <property type="match status" value="1"/>
</dbReference>
<proteinExistence type="predicted"/>
<feature type="compositionally biased region" description="Basic and acidic residues" evidence="1">
    <location>
        <begin position="53"/>
        <end position="63"/>
    </location>
</feature>
<accession>A0A7C8I4K4</accession>
<keyword evidence="3" id="KW-1185">Reference proteome</keyword>
<dbReference type="InterPro" id="IPR028364">
    <property type="entry name" value="Ribosomal_uL1/biogenesis"/>
</dbReference>
<feature type="region of interest" description="Disordered" evidence="1">
    <location>
        <begin position="1"/>
        <end position="77"/>
    </location>
</feature>
<gene>
    <name evidence="2" type="ORF">BDV95DRAFT_574431</name>
</gene>
<protein>
    <submittedName>
        <fullName evidence="2">Ribosomal protein L1p/L10e family-domain-containing protein</fullName>
    </submittedName>
</protein>
<dbReference type="GO" id="GO:0005840">
    <property type="term" value="C:ribosome"/>
    <property type="evidence" value="ECO:0007669"/>
    <property type="project" value="UniProtKB-KW"/>
</dbReference>
<feature type="region of interest" description="Disordered" evidence="1">
    <location>
        <begin position="343"/>
        <end position="397"/>
    </location>
</feature>
<dbReference type="Proteomes" id="UP000481861">
    <property type="component" value="Unassembled WGS sequence"/>
</dbReference>
<feature type="compositionally biased region" description="Basic residues" evidence="1">
    <location>
        <begin position="351"/>
        <end position="362"/>
    </location>
</feature>
<evidence type="ECO:0000256" key="1">
    <source>
        <dbReference type="SAM" id="MobiDB-lite"/>
    </source>
</evidence>
<dbReference type="AlphaFoldDB" id="A0A7C8I4K4"/>
<dbReference type="Gene3D" id="3.40.50.790">
    <property type="match status" value="1"/>
</dbReference>
<dbReference type="OrthoDB" id="10251727at2759"/>
<dbReference type="SUPFAM" id="SSF56808">
    <property type="entry name" value="Ribosomal protein L1"/>
    <property type="match status" value="1"/>
</dbReference>
<evidence type="ECO:0000313" key="2">
    <source>
        <dbReference type="EMBL" id="KAF2870717.1"/>
    </source>
</evidence>